<dbReference type="Gene3D" id="2.40.50.140">
    <property type="entry name" value="Nucleic acid-binding proteins"/>
    <property type="match status" value="1"/>
</dbReference>
<evidence type="ECO:0000256" key="2">
    <source>
        <dbReference type="ARBA" id="ARBA00022598"/>
    </source>
</evidence>
<dbReference type="Pfam" id="PF00152">
    <property type="entry name" value="tRNA-synt_2"/>
    <property type="match status" value="1"/>
</dbReference>
<dbReference type="InterPro" id="IPR004524">
    <property type="entry name" value="Asp-tRNA-ligase_1"/>
</dbReference>
<keyword evidence="5 7" id="KW-0648">Protein biosynthesis</keyword>
<evidence type="ECO:0000259" key="8">
    <source>
        <dbReference type="PROSITE" id="PS50862"/>
    </source>
</evidence>
<name>A0ABS5R9X6_9HYPH</name>
<keyword evidence="6 7" id="KW-0030">Aminoacyl-tRNA synthetase</keyword>
<dbReference type="CDD" id="cd04317">
    <property type="entry name" value="EcAspRS_like_N"/>
    <property type="match status" value="1"/>
</dbReference>
<sequence>MHRYRTHTCGALRASDVGETARLSGWCHRIRDHGGVLFVDLRDHYGLTQVVVDPDSPAFKLAETVRAEWVIRVDGRVRLRPAGTENPDLPTGQVEMYATEIEVLGPAAELPLPVFGDVEYPEETRLRYRFLDLRREKLHKNIMTRGAIIDAMRAKMKGQGFFEFQTPILTASSPEGARDFLVPSRLHPGKFYALPQAPQQYKQLIMMSGFDRYFQIAPCFRDEDPRADRLPGEFYQLDLEMSFVEQEDIFAAVEPVITGVFEAFADGKPVTKNWLRIPYAVSMQKYGTDKPDLRNPIEMQDVSEHFRGSGFKVFARLLEDEKNRVWAIPGTGGGSRAFCDRMNSWAQGEGQPGLGYIMWRKRARNPLEQVLFELGESLPLTLGAIFGDHETRARAKKGFWDYAQERDERLPGLTDQESEEVLRRIDAHIAQGDLEQVNLLRSAYFGEYEAAGPIAKNLGHERTEQLRQQLNLKDGDAAFFVAGNPEKFVKFAGAARTKVGEELKLVDFDRFELAWIVDFPFYEWNEDEKKVDFSHNPFSMPQGGLEALNGQDPLTIKAFQYDIACNGYEIASGGIRNHRPEAMVKAFELAGYDEATVQERFGGMYRAFQYGAPPHGGMAAGVDRIVMLLCGVTNLREISIFPMNQQAQDILMGAPNEASPKQLRELHIRTNLPEK</sequence>
<dbReference type="Proteomes" id="UP001166585">
    <property type="component" value="Unassembled WGS sequence"/>
</dbReference>
<keyword evidence="4 7" id="KW-0067">ATP-binding</keyword>
<feature type="binding site" evidence="7">
    <location>
        <position position="175"/>
    </location>
    <ligand>
        <name>L-aspartate</name>
        <dbReference type="ChEBI" id="CHEBI:29991"/>
    </ligand>
</feature>
<keyword evidence="2 7" id="KW-0436">Ligase</keyword>
<comment type="caution">
    <text evidence="9">The sequence shown here is derived from an EMBL/GenBank/DDBJ whole genome shotgun (WGS) entry which is preliminary data.</text>
</comment>
<feature type="binding site" evidence="7">
    <location>
        <begin position="221"/>
        <end position="223"/>
    </location>
    <ligand>
        <name>ATP</name>
        <dbReference type="ChEBI" id="CHEBI:30616"/>
    </ligand>
</feature>
<evidence type="ECO:0000256" key="1">
    <source>
        <dbReference type="ARBA" id="ARBA00006303"/>
    </source>
</evidence>
<feature type="site" description="Important for tRNA non-discrimination" evidence="7">
    <location>
        <position position="33"/>
    </location>
</feature>
<accession>A0ABS5R9X6</accession>
<organism evidence="9 10">
    <name type="scientific">Ancylobacter radicis</name>
    <dbReference type="NCBI Taxonomy" id="2836179"/>
    <lineage>
        <taxon>Bacteria</taxon>
        <taxon>Pseudomonadati</taxon>
        <taxon>Pseudomonadota</taxon>
        <taxon>Alphaproteobacteria</taxon>
        <taxon>Hyphomicrobiales</taxon>
        <taxon>Xanthobacteraceae</taxon>
        <taxon>Ancylobacter</taxon>
    </lineage>
</organism>
<dbReference type="NCBIfam" id="TIGR00459">
    <property type="entry name" value="aspS_bact"/>
    <property type="match status" value="1"/>
</dbReference>
<comment type="similarity">
    <text evidence="1 7">Belongs to the class-II aminoacyl-tRNA synthetase family. Type 1 subfamily.</text>
</comment>
<feature type="binding site" evidence="7">
    <location>
        <position position="221"/>
    </location>
    <ligand>
        <name>L-aspartate</name>
        <dbReference type="ChEBI" id="CHEBI:29991"/>
    </ligand>
</feature>
<dbReference type="Gene3D" id="3.30.1360.30">
    <property type="entry name" value="GAD-like domain"/>
    <property type="match status" value="2"/>
</dbReference>
<dbReference type="InterPro" id="IPR004365">
    <property type="entry name" value="NA-bd_OB_tRNA"/>
</dbReference>
<dbReference type="PANTHER" id="PTHR22594:SF5">
    <property type="entry name" value="ASPARTATE--TRNA LIGASE, MITOCHONDRIAL"/>
    <property type="match status" value="1"/>
</dbReference>
<evidence type="ECO:0000256" key="5">
    <source>
        <dbReference type="ARBA" id="ARBA00022917"/>
    </source>
</evidence>
<evidence type="ECO:0000313" key="9">
    <source>
        <dbReference type="EMBL" id="MBS9477917.1"/>
    </source>
</evidence>
<feature type="binding site" evidence="7">
    <location>
        <position position="569"/>
    </location>
    <ligand>
        <name>ATP</name>
        <dbReference type="ChEBI" id="CHEBI:30616"/>
    </ligand>
</feature>
<evidence type="ECO:0000256" key="7">
    <source>
        <dbReference type="HAMAP-Rule" id="MF_00044"/>
    </source>
</evidence>
<protein>
    <recommendedName>
        <fullName evidence="7">Aspartate--tRNA(Asp/Asn) ligase</fullName>
        <ecNumber evidence="7">6.1.1.23</ecNumber>
    </recommendedName>
    <alternativeName>
        <fullName evidence="7">Aspartyl-tRNA synthetase</fullName>
        <shortName evidence="7">AspRS</shortName>
    </alternativeName>
    <alternativeName>
        <fullName evidence="7">Non-discriminating aspartyl-tRNA synthetase</fullName>
        <shortName evidence="7">ND-AspRS</shortName>
    </alternativeName>
</protein>
<dbReference type="Gene3D" id="3.30.930.10">
    <property type="entry name" value="Bira Bifunctional Protein, Domain 2"/>
    <property type="match status" value="2"/>
</dbReference>
<dbReference type="GO" id="GO:0004815">
    <property type="term" value="F:aspartate-tRNA ligase activity"/>
    <property type="evidence" value="ECO:0007669"/>
    <property type="project" value="UniProtKB-EC"/>
</dbReference>
<dbReference type="PROSITE" id="PS50862">
    <property type="entry name" value="AA_TRNA_LIGASE_II"/>
    <property type="match status" value="1"/>
</dbReference>
<gene>
    <name evidence="7 9" type="primary">aspS</name>
    <name evidence="9" type="ORF">KIP89_12455</name>
</gene>
<dbReference type="InterPro" id="IPR004364">
    <property type="entry name" value="Aa-tRNA-synt_II"/>
</dbReference>
<dbReference type="SUPFAM" id="SSF50249">
    <property type="entry name" value="Nucleic acid-binding proteins"/>
    <property type="match status" value="1"/>
</dbReference>
<feature type="site" description="Important for tRNA non-discrimination" evidence="7">
    <location>
        <position position="83"/>
    </location>
</feature>
<dbReference type="InterPro" id="IPR004115">
    <property type="entry name" value="GAD-like_sf"/>
</dbReference>
<feature type="binding site" evidence="7">
    <location>
        <position position="576"/>
    </location>
    <ligand>
        <name>L-aspartate</name>
        <dbReference type="ChEBI" id="CHEBI:29991"/>
    </ligand>
</feature>
<proteinExistence type="inferred from homology"/>
<keyword evidence="7" id="KW-0963">Cytoplasm</keyword>
<dbReference type="HAMAP" id="MF_00044">
    <property type="entry name" value="Asp_tRNA_synth_type1"/>
    <property type="match status" value="1"/>
</dbReference>
<comment type="subcellular location">
    <subcellularLocation>
        <location evidence="7">Cytoplasm</location>
    </subcellularLocation>
</comment>
<comment type="function">
    <text evidence="7">Aspartyl-tRNA synthetase with relaxed tRNA specificity since it is able to aspartylate not only its cognate tRNA(Asp) but also tRNA(Asn). Reaction proceeds in two steps: L-aspartate is first activated by ATP to form Asp-AMP and then transferred to the acceptor end of tRNA(Asp/Asn).</text>
</comment>
<feature type="binding site" evidence="7">
    <location>
        <begin position="621"/>
        <end position="624"/>
    </location>
    <ligand>
        <name>ATP</name>
        <dbReference type="ChEBI" id="CHEBI:30616"/>
    </ligand>
</feature>
<dbReference type="InterPro" id="IPR012340">
    <property type="entry name" value="NA-bd_OB-fold"/>
</dbReference>
<dbReference type="InterPro" id="IPR045864">
    <property type="entry name" value="aa-tRNA-synth_II/BPL/LPL"/>
</dbReference>
<feature type="binding site" evidence="7">
    <location>
        <position position="535"/>
    </location>
    <ligand>
        <name>L-aspartate</name>
        <dbReference type="ChEBI" id="CHEBI:29991"/>
    </ligand>
</feature>
<dbReference type="NCBIfam" id="NF001750">
    <property type="entry name" value="PRK00476.1"/>
    <property type="match status" value="1"/>
</dbReference>
<reference evidence="9" key="1">
    <citation type="submission" date="2021-05" db="EMBL/GenBank/DDBJ databases">
        <authorList>
            <person name="Sun Q."/>
            <person name="Inoue M."/>
        </authorList>
    </citation>
    <scope>NUCLEOTIDE SEQUENCE</scope>
    <source>
        <strain evidence="9">VKM B-3255</strain>
    </source>
</reference>
<dbReference type="InterPro" id="IPR006195">
    <property type="entry name" value="aa-tRNA-synth_II"/>
</dbReference>
<evidence type="ECO:0000313" key="10">
    <source>
        <dbReference type="Proteomes" id="UP001166585"/>
    </source>
</evidence>
<evidence type="ECO:0000256" key="6">
    <source>
        <dbReference type="ARBA" id="ARBA00023146"/>
    </source>
</evidence>
<comment type="subunit">
    <text evidence="7">Homodimer.</text>
</comment>
<evidence type="ECO:0000256" key="3">
    <source>
        <dbReference type="ARBA" id="ARBA00022741"/>
    </source>
</evidence>
<dbReference type="PANTHER" id="PTHR22594">
    <property type="entry name" value="ASPARTYL/LYSYL-TRNA SYNTHETASE"/>
    <property type="match status" value="1"/>
</dbReference>
<dbReference type="EC" id="6.1.1.23" evidence="7"/>
<evidence type="ECO:0000256" key="4">
    <source>
        <dbReference type="ARBA" id="ARBA00022840"/>
    </source>
</evidence>
<dbReference type="InterPro" id="IPR002312">
    <property type="entry name" value="Asp/Asn-tRNA-synth_IIb"/>
</dbReference>
<dbReference type="InterPro" id="IPR047089">
    <property type="entry name" value="Asp-tRNA-ligase_1_N"/>
</dbReference>
<dbReference type="Pfam" id="PF01336">
    <property type="entry name" value="tRNA_anti-codon"/>
    <property type="match status" value="1"/>
</dbReference>
<feature type="domain" description="Aminoacyl-transfer RNA synthetases class-II family profile" evidence="8">
    <location>
        <begin position="148"/>
        <end position="642"/>
    </location>
</feature>
<comment type="catalytic activity">
    <reaction evidence="7">
        <text>tRNA(Asx) + L-aspartate + ATP = L-aspartyl-tRNA(Asx) + AMP + diphosphate</text>
        <dbReference type="Rhea" id="RHEA:18349"/>
        <dbReference type="Rhea" id="RHEA-COMP:9710"/>
        <dbReference type="Rhea" id="RHEA-COMP:9711"/>
        <dbReference type="ChEBI" id="CHEBI:29991"/>
        <dbReference type="ChEBI" id="CHEBI:30616"/>
        <dbReference type="ChEBI" id="CHEBI:33019"/>
        <dbReference type="ChEBI" id="CHEBI:78442"/>
        <dbReference type="ChEBI" id="CHEBI:78516"/>
        <dbReference type="ChEBI" id="CHEBI:456215"/>
        <dbReference type="EC" id="6.1.1.23"/>
    </reaction>
</comment>
<dbReference type="PRINTS" id="PR01042">
    <property type="entry name" value="TRNASYNTHASP"/>
</dbReference>
<keyword evidence="10" id="KW-1185">Reference proteome</keyword>
<dbReference type="EMBL" id="JAHCQH010000017">
    <property type="protein sequence ID" value="MBS9477917.1"/>
    <property type="molecule type" value="Genomic_DNA"/>
</dbReference>
<dbReference type="SUPFAM" id="SSF55261">
    <property type="entry name" value="GAD domain-like"/>
    <property type="match status" value="1"/>
</dbReference>
<dbReference type="RefSeq" id="WP_213755759.1">
    <property type="nucleotide sequence ID" value="NZ_JAHCQH010000017.1"/>
</dbReference>
<feature type="region of interest" description="Aspartate" evidence="7">
    <location>
        <begin position="199"/>
        <end position="202"/>
    </location>
</feature>
<dbReference type="SUPFAM" id="SSF55681">
    <property type="entry name" value="Class II aaRS and biotin synthetases"/>
    <property type="match status" value="1"/>
</dbReference>
<keyword evidence="3 7" id="KW-0547">Nucleotide-binding</keyword>
<comment type="caution">
    <text evidence="7">Lacks conserved residue(s) required for the propagation of feature annotation.</text>
</comment>